<organism evidence="2 3">
    <name type="scientific">Mycobacterium attenuatum</name>
    <dbReference type="NCBI Taxonomy" id="2341086"/>
    <lineage>
        <taxon>Bacteria</taxon>
        <taxon>Bacillati</taxon>
        <taxon>Actinomycetota</taxon>
        <taxon>Actinomycetes</taxon>
        <taxon>Mycobacteriales</taxon>
        <taxon>Mycobacteriaceae</taxon>
        <taxon>Mycobacterium</taxon>
    </lineage>
</organism>
<evidence type="ECO:0000313" key="3">
    <source>
        <dbReference type="Proteomes" id="UP000273307"/>
    </source>
</evidence>
<protein>
    <recommendedName>
        <fullName evidence="4">Cyclase</fullName>
    </recommendedName>
</protein>
<sequence>MTLIEAAVTPSSLRIARAVPAEAGSAVRSLNAKQSGKRGATTAQLEDNGPVEWTGARYSDKPTVEASTWIDADPERVWSLVCDVELMPTLSNELQAVEWVDGATGPRIGARFVGHNQHDAFGEWSTTSQIVSCDEPHEFAWAVGEPDNPSATWRFRLTPRDGGTLLTYRTQMGPGRSGLSRAIDAMPDKEQKIVFVRLREFETAIDKTLAAIKRLAEHGVR</sequence>
<dbReference type="Pfam" id="PF10604">
    <property type="entry name" value="Polyketide_cyc2"/>
    <property type="match status" value="1"/>
</dbReference>
<reference evidence="2 3" key="1">
    <citation type="submission" date="2018-09" db="EMBL/GenBank/DDBJ databases">
        <authorList>
            <person name="Tagini F."/>
        </authorList>
    </citation>
    <scope>NUCLEOTIDE SEQUENCE [LARGE SCALE GENOMIC DNA]</scope>
    <source>
        <strain evidence="2 3">MK136</strain>
    </source>
</reference>
<dbReference type="Proteomes" id="UP000273307">
    <property type="component" value="Unassembled WGS sequence"/>
</dbReference>
<dbReference type="Gene3D" id="3.30.530.20">
    <property type="match status" value="1"/>
</dbReference>
<dbReference type="EMBL" id="UPHP01000002">
    <property type="protein sequence ID" value="VBA32090.1"/>
    <property type="molecule type" value="Genomic_DNA"/>
</dbReference>
<dbReference type="CDD" id="cd07812">
    <property type="entry name" value="SRPBCC"/>
    <property type="match status" value="1"/>
</dbReference>
<evidence type="ECO:0000313" key="2">
    <source>
        <dbReference type="EMBL" id="VBA32090.1"/>
    </source>
</evidence>
<gene>
    <name evidence="2" type="ORF">LAUMK136_00193</name>
</gene>
<dbReference type="AlphaFoldDB" id="A0A498PMS1"/>
<evidence type="ECO:0008006" key="4">
    <source>
        <dbReference type="Google" id="ProtNLM"/>
    </source>
</evidence>
<evidence type="ECO:0000256" key="1">
    <source>
        <dbReference type="SAM" id="MobiDB-lite"/>
    </source>
</evidence>
<keyword evidence="3" id="KW-1185">Reference proteome</keyword>
<dbReference type="SUPFAM" id="SSF55961">
    <property type="entry name" value="Bet v1-like"/>
    <property type="match status" value="1"/>
</dbReference>
<dbReference type="InterPro" id="IPR023393">
    <property type="entry name" value="START-like_dom_sf"/>
</dbReference>
<dbReference type="InterPro" id="IPR019587">
    <property type="entry name" value="Polyketide_cyclase/dehydratase"/>
</dbReference>
<accession>A0A498PMS1</accession>
<name>A0A498PMS1_9MYCO</name>
<proteinExistence type="predicted"/>
<feature type="region of interest" description="Disordered" evidence="1">
    <location>
        <begin position="30"/>
        <end position="56"/>
    </location>
</feature>